<dbReference type="AlphaFoldDB" id="A0A4R6M231"/>
<dbReference type="PANTHER" id="PTHR31270">
    <property type="entry name" value="GLUTAMINYL-PEPTIDE CYCLOTRANSFERASE"/>
    <property type="match status" value="1"/>
</dbReference>
<dbReference type="GO" id="GO:0016603">
    <property type="term" value="F:glutaminyl-peptide cyclotransferase activity"/>
    <property type="evidence" value="ECO:0007669"/>
    <property type="project" value="InterPro"/>
</dbReference>
<sequence>MKNKFNYITIILILIFTIFSSPILKAGEINKLNYQILESYQHDPQAFTQGLEIYNNYLYEGTGLYGRSSLRKVKIESGQVLKQINLNQEYFGEGITILNDKIYQLTWKKNTAFVYDLNLNLIKTFNYQGQGWGLTNNGQHLIMSNGSEFITFRDPETFESIKKIEVKNGDQNMKNINELEYHNGFIYANIWQTDYIIKINAQTGKVLAYLNLSGILKTDYTGEIDVLNGIAYDPEKDNFLITGKLWPKIYRIKIIK</sequence>
<dbReference type="Pfam" id="PF05096">
    <property type="entry name" value="Glu_cyclase_2"/>
    <property type="match status" value="1"/>
</dbReference>
<gene>
    <name evidence="1" type="ORF">DFR79_103118</name>
</gene>
<comment type="caution">
    <text evidence="1">The sequence shown here is derived from an EMBL/GenBank/DDBJ whole genome shotgun (WGS) entry which is preliminary data.</text>
</comment>
<dbReference type="Proteomes" id="UP000295064">
    <property type="component" value="Unassembled WGS sequence"/>
</dbReference>
<organism evidence="1 2">
    <name type="scientific">Halanaerobium saccharolyticum</name>
    <dbReference type="NCBI Taxonomy" id="43595"/>
    <lineage>
        <taxon>Bacteria</taxon>
        <taxon>Bacillati</taxon>
        <taxon>Bacillota</taxon>
        <taxon>Clostridia</taxon>
        <taxon>Halanaerobiales</taxon>
        <taxon>Halanaerobiaceae</taxon>
        <taxon>Halanaerobium</taxon>
    </lineage>
</organism>
<protein>
    <submittedName>
        <fullName evidence="1">Glutamine cyclotransferase</fullName>
    </submittedName>
</protein>
<dbReference type="OrthoDB" id="9783700at2"/>
<evidence type="ECO:0000313" key="2">
    <source>
        <dbReference type="Proteomes" id="UP000295064"/>
    </source>
</evidence>
<dbReference type="EMBL" id="SNWX01000003">
    <property type="protein sequence ID" value="TDO94440.1"/>
    <property type="molecule type" value="Genomic_DNA"/>
</dbReference>
<reference evidence="1 2" key="1">
    <citation type="submission" date="2019-03" db="EMBL/GenBank/DDBJ databases">
        <title>Subsurface microbial communities from deep shales in Ohio and West Virginia, USA.</title>
        <authorList>
            <person name="Wrighton K."/>
        </authorList>
    </citation>
    <scope>NUCLEOTIDE SEQUENCE [LARGE SCALE GENOMIC DNA]</scope>
    <source>
        <strain evidence="1 2">MA284_T2</strain>
    </source>
</reference>
<name>A0A4R6M231_9FIRM</name>
<dbReference type="SUPFAM" id="SSF50969">
    <property type="entry name" value="YVTN repeat-like/Quinoprotein amine dehydrogenase"/>
    <property type="match status" value="1"/>
</dbReference>
<evidence type="ECO:0000313" key="1">
    <source>
        <dbReference type="EMBL" id="TDO94440.1"/>
    </source>
</evidence>
<dbReference type="InterPro" id="IPR011044">
    <property type="entry name" value="Quino_amine_DH_bsu"/>
</dbReference>
<keyword evidence="1" id="KW-0808">Transferase</keyword>
<accession>A0A4R6M231</accession>
<dbReference type="RefSeq" id="WP_133514078.1">
    <property type="nucleotide sequence ID" value="NZ_SNWX01000003.1"/>
</dbReference>
<proteinExistence type="predicted"/>
<dbReference type="PANTHER" id="PTHR31270:SF1">
    <property type="entry name" value="GLUTAMINYL-PEPTIDE CYCLOTRANSFERASE"/>
    <property type="match status" value="1"/>
</dbReference>
<dbReference type="InterPro" id="IPR007788">
    <property type="entry name" value="QCT"/>
</dbReference>